<dbReference type="GO" id="GO:0006621">
    <property type="term" value="P:protein retention in ER lumen"/>
    <property type="evidence" value="ECO:0007669"/>
    <property type="project" value="TreeGrafter"/>
</dbReference>
<comment type="function">
    <text evidence="3">Acts as a molecular chaperone for G protein-coupled receptors, regulating their biogenesis and exit from the ER.</text>
</comment>
<dbReference type="SMART" id="SM00248">
    <property type="entry name" value="ANK"/>
    <property type="match status" value="3"/>
</dbReference>
<evidence type="ECO:0000256" key="2">
    <source>
        <dbReference type="ARBA" id="ARBA00023186"/>
    </source>
</evidence>
<keyword evidence="2" id="KW-0143">Chaperone</keyword>
<dbReference type="Proteomes" id="UP001196413">
    <property type="component" value="Unassembled WGS sequence"/>
</dbReference>
<comment type="caution">
    <text evidence="5">The sequence shown here is derived from an EMBL/GenBank/DDBJ whole genome shotgun (WGS) entry which is preliminary data.</text>
</comment>
<name>A0AAD5MEP0_PARTN</name>
<dbReference type="InterPro" id="IPR021832">
    <property type="entry name" value="ANKRD13"/>
</dbReference>
<evidence type="ECO:0000256" key="1">
    <source>
        <dbReference type="ARBA" id="ARBA00004586"/>
    </source>
</evidence>
<dbReference type="InterPro" id="IPR036770">
    <property type="entry name" value="Ankyrin_rpt-contain_sf"/>
</dbReference>
<evidence type="ECO:0000313" key="6">
    <source>
        <dbReference type="Proteomes" id="UP001196413"/>
    </source>
</evidence>
<dbReference type="PROSITE" id="PS50297">
    <property type="entry name" value="ANK_REP_REGION"/>
    <property type="match status" value="1"/>
</dbReference>
<evidence type="ECO:0000256" key="3">
    <source>
        <dbReference type="ARBA" id="ARBA00037107"/>
    </source>
</evidence>
<reference evidence="5" key="1">
    <citation type="submission" date="2021-06" db="EMBL/GenBank/DDBJ databases">
        <title>Parelaphostrongylus tenuis whole genome reference sequence.</title>
        <authorList>
            <person name="Garwood T.J."/>
            <person name="Larsen P.A."/>
            <person name="Fountain-Jones N.M."/>
            <person name="Garbe J.R."/>
            <person name="Macchietto M.G."/>
            <person name="Kania S.A."/>
            <person name="Gerhold R.W."/>
            <person name="Richards J.E."/>
            <person name="Wolf T.M."/>
        </authorList>
    </citation>
    <scope>NUCLEOTIDE SEQUENCE</scope>
    <source>
        <strain evidence="5">MNPRO001-30</strain>
        <tissue evidence="5">Meninges</tissue>
    </source>
</reference>
<dbReference type="AlphaFoldDB" id="A0AAD5MEP0"/>
<gene>
    <name evidence="5" type="ORF">KIN20_011909</name>
</gene>
<evidence type="ECO:0000256" key="4">
    <source>
        <dbReference type="PROSITE-ProRule" id="PRU00023"/>
    </source>
</evidence>
<feature type="repeat" description="ANK" evidence="4">
    <location>
        <begin position="39"/>
        <end position="71"/>
    </location>
</feature>
<dbReference type="PROSITE" id="PS50088">
    <property type="entry name" value="ANK_REPEAT"/>
    <property type="match status" value="1"/>
</dbReference>
<sequence>MTASDLKTQPLRKAAFFNDVQSIAQLIEAGRSLYEQDMHGNTAFHISTMLGHREATALLLAHNAPVKVKNCDGWNPLMEAVSYGDRQIMTEVLRKLKTQSRMGPS</sequence>
<accession>A0AAD5MEP0</accession>
<protein>
    <submittedName>
        <fullName evidence="5">Uncharacterized protein</fullName>
    </submittedName>
</protein>
<dbReference type="PANTHER" id="PTHR12447:SF25">
    <property type="entry name" value="ANKYRIN REPEAT DOMAIN-CONTAINING PROTEIN 13C"/>
    <property type="match status" value="1"/>
</dbReference>
<dbReference type="InterPro" id="IPR002110">
    <property type="entry name" value="Ankyrin_rpt"/>
</dbReference>
<dbReference type="SUPFAM" id="SSF48403">
    <property type="entry name" value="Ankyrin repeat"/>
    <property type="match status" value="1"/>
</dbReference>
<comment type="subcellular location">
    <subcellularLocation>
        <location evidence="1">Endoplasmic reticulum membrane</location>
    </subcellularLocation>
</comment>
<keyword evidence="6" id="KW-1185">Reference proteome</keyword>
<dbReference type="Gene3D" id="1.25.40.20">
    <property type="entry name" value="Ankyrin repeat-containing domain"/>
    <property type="match status" value="1"/>
</dbReference>
<dbReference type="GO" id="GO:0005102">
    <property type="term" value="F:signaling receptor binding"/>
    <property type="evidence" value="ECO:0007669"/>
    <property type="project" value="TreeGrafter"/>
</dbReference>
<dbReference type="PANTHER" id="PTHR12447">
    <property type="entry name" value="ANKYRIN REPEAT DOMAIN-CONTAINING PROTEIN 13"/>
    <property type="match status" value="1"/>
</dbReference>
<dbReference type="GO" id="GO:0005789">
    <property type="term" value="C:endoplasmic reticulum membrane"/>
    <property type="evidence" value="ECO:0007669"/>
    <property type="project" value="UniProtKB-SubCell"/>
</dbReference>
<proteinExistence type="predicted"/>
<dbReference type="EMBL" id="JAHQIW010002260">
    <property type="protein sequence ID" value="KAJ1354843.1"/>
    <property type="molecule type" value="Genomic_DNA"/>
</dbReference>
<keyword evidence="4" id="KW-0040">ANK repeat</keyword>
<evidence type="ECO:0000313" key="5">
    <source>
        <dbReference type="EMBL" id="KAJ1354843.1"/>
    </source>
</evidence>
<organism evidence="5 6">
    <name type="scientific">Parelaphostrongylus tenuis</name>
    <name type="common">Meningeal worm</name>
    <dbReference type="NCBI Taxonomy" id="148309"/>
    <lineage>
        <taxon>Eukaryota</taxon>
        <taxon>Metazoa</taxon>
        <taxon>Ecdysozoa</taxon>
        <taxon>Nematoda</taxon>
        <taxon>Chromadorea</taxon>
        <taxon>Rhabditida</taxon>
        <taxon>Rhabditina</taxon>
        <taxon>Rhabditomorpha</taxon>
        <taxon>Strongyloidea</taxon>
        <taxon>Metastrongylidae</taxon>
        <taxon>Parelaphostrongylus</taxon>
    </lineage>
</organism>
<dbReference type="Pfam" id="PF12796">
    <property type="entry name" value="Ank_2"/>
    <property type="match status" value="1"/>
</dbReference>